<dbReference type="CDD" id="cd03216">
    <property type="entry name" value="ABC_Carb_Monos_I"/>
    <property type="match status" value="1"/>
</dbReference>
<dbReference type="CDD" id="cd03215">
    <property type="entry name" value="ABC_Carb_Monos_II"/>
    <property type="match status" value="1"/>
</dbReference>
<dbReference type="SMART" id="SM00382">
    <property type="entry name" value="AAA"/>
    <property type="match status" value="2"/>
</dbReference>
<evidence type="ECO:0000256" key="6">
    <source>
        <dbReference type="ARBA" id="ARBA00022840"/>
    </source>
</evidence>
<keyword evidence="6 10" id="KW-0067">ATP-binding</keyword>
<keyword evidence="3" id="KW-0762">Sugar transport</keyword>
<dbReference type="Gene3D" id="3.40.50.300">
    <property type="entry name" value="P-loop containing nucleotide triphosphate hydrolases"/>
    <property type="match status" value="2"/>
</dbReference>
<dbReference type="PROSITE" id="PS50893">
    <property type="entry name" value="ABC_TRANSPORTER_2"/>
    <property type="match status" value="2"/>
</dbReference>
<dbReference type="SUPFAM" id="SSF52540">
    <property type="entry name" value="P-loop containing nucleoside triphosphate hydrolases"/>
    <property type="match status" value="2"/>
</dbReference>
<comment type="caution">
    <text evidence="10">The sequence shown here is derived from an EMBL/GenBank/DDBJ whole genome shotgun (WGS) entry which is preliminary data.</text>
</comment>
<evidence type="ECO:0000256" key="4">
    <source>
        <dbReference type="ARBA" id="ARBA00022737"/>
    </source>
</evidence>
<sequence>MHRLEARNVSKTFGSTRVLHQVGLEVAPGEIHALIGQNGSGKSTLIKILTGYHAPDPGARLALDGRQVPLPVQWRTAAELGISVVHQDLGLLDELTVADNIGVGGYRHSRFLRRIDWRRQEQIARAVLARLEVDLDPRTPVAALSAARRAEVAIARALREHTPGGGLIILDEATRALPREELVRFHALLRRVVAEGTSVLMVSHNLEEVLALADRVTVLRDGTVTGAGLRTAELTEPDMARLMLGRTVGTLRPRGVRAANRPVVAEVTGLSGDGVADVSLTIHEGEVVGLTGLPGSGFEAIPYLITGARPASAGVLRTPLGEVRLAGATVADCMAAGVSLVPERRDRDGLAFDLDVRDNIALPTIRRRGRPWFVGRRWQQEQADGFIRRLAIRTRSASTLIKELSGGNQQKVLFAKWLSLRPRLLVLHEATQAVDVGARQDLLKAIHEVADEGVGVLYVSGEPSDLADVCDRILVHRPGGPFAELRDATSDAVLDAIYAGTTTTAGGAPCGTQ</sequence>
<feature type="domain" description="ABC transporter" evidence="9">
    <location>
        <begin position="4"/>
        <end position="246"/>
    </location>
</feature>
<dbReference type="InterPro" id="IPR017871">
    <property type="entry name" value="ABC_transporter-like_CS"/>
</dbReference>
<evidence type="ECO:0000256" key="7">
    <source>
        <dbReference type="ARBA" id="ARBA00022967"/>
    </source>
</evidence>
<dbReference type="InterPro" id="IPR003593">
    <property type="entry name" value="AAA+_ATPase"/>
</dbReference>
<dbReference type="InterPro" id="IPR003439">
    <property type="entry name" value="ABC_transporter-like_ATP-bd"/>
</dbReference>
<keyword evidence="11" id="KW-1185">Reference proteome</keyword>
<keyword evidence="5" id="KW-0547">Nucleotide-binding</keyword>
<protein>
    <submittedName>
        <fullName evidence="10">Monosaccharide ABC transporter ATP-binding protein (CUT2 family)</fullName>
    </submittedName>
</protein>
<evidence type="ECO:0000259" key="9">
    <source>
        <dbReference type="PROSITE" id="PS50893"/>
    </source>
</evidence>
<dbReference type="OrthoDB" id="8039522at2"/>
<evidence type="ECO:0000256" key="5">
    <source>
        <dbReference type="ARBA" id="ARBA00022741"/>
    </source>
</evidence>
<dbReference type="EMBL" id="VFPQ01000002">
    <property type="protein sequence ID" value="TQM72550.1"/>
    <property type="molecule type" value="Genomic_DNA"/>
</dbReference>
<dbReference type="RefSeq" id="WP_142262096.1">
    <property type="nucleotide sequence ID" value="NZ_BMPV01000002.1"/>
</dbReference>
<dbReference type="InterPro" id="IPR027417">
    <property type="entry name" value="P-loop_NTPase"/>
</dbReference>
<organism evidence="10 11">
    <name type="scientific">Thermopolyspora flexuosa</name>
    <dbReference type="NCBI Taxonomy" id="103836"/>
    <lineage>
        <taxon>Bacteria</taxon>
        <taxon>Bacillati</taxon>
        <taxon>Actinomycetota</taxon>
        <taxon>Actinomycetes</taxon>
        <taxon>Streptosporangiales</taxon>
        <taxon>Streptosporangiaceae</taxon>
        <taxon>Thermopolyspora</taxon>
    </lineage>
</organism>
<keyword evidence="8" id="KW-0472">Membrane</keyword>
<gene>
    <name evidence="10" type="ORF">FHX40_4697</name>
</gene>
<proteinExistence type="predicted"/>
<evidence type="ECO:0000256" key="1">
    <source>
        <dbReference type="ARBA" id="ARBA00022448"/>
    </source>
</evidence>
<evidence type="ECO:0000256" key="8">
    <source>
        <dbReference type="ARBA" id="ARBA00023136"/>
    </source>
</evidence>
<dbReference type="PROSITE" id="PS00211">
    <property type="entry name" value="ABC_TRANSPORTER_1"/>
    <property type="match status" value="1"/>
</dbReference>
<dbReference type="GO" id="GO:0016887">
    <property type="term" value="F:ATP hydrolysis activity"/>
    <property type="evidence" value="ECO:0007669"/>
    <property type="project" value="InterPro"/>
</dbReference>
<dbReference type="AlphaFoldDB" id="A0A543IPR4"/>
<evidence type="ECO:0000313" key="10">
    <source>
        <dbReference type="EMBL" id="TQM72550.1"/>
    </source>
</evidence>
<reference evidence="10 11" key="1">
    <citation type="submission" date="2019-06" db="EMBL/GenBank/DDBJ databases">
        <title>Sequencing the genomes of 1000 actinobacteria strains.</title>
        <authorList>
            <person name="Klenk H.-P."/>
        </authorList>
    </citation>
    <scope>NUCLEOTIDE SEQUENCE [LARGE SCALE GENOMIC DNA]</scope>
    <source>
        <strain evidence="10 11">DSM 43186</strain>
    </source>
</reference>
<feature type="domain" description="ABC transporter" evidence="9">
    <location>
        <begin position="256"/>
        <end position="503"/>
    </location>
</feature>
<keyword evidence="7" id="KW-1278">Translocase</keyword>
<dbReference type="PANTHER" id="PTHR43790">
    <property type="entry name" value="CARBOHYDRATE TRANSPORT ATP-BINDING PROTEIN MG119-RELATED"/>
    <property type="match status" value="1"/>
</dbReference>
<name>A0A543IPR4_9ACTN</name>
<evidence type="ECO:0000256" key="2">
    <source>
        <dbReference type="ARBA" id="ARBA00022475"/>
    </source>
</evidence>
<dbReference type="GO" id="GO:0005524">
    <property type="term" value="F:ATP binding"/>
    <property type="evidence" value="ECO:0007669"/>
    <property type="project" value="UniProtKB-KW"/>
</dbReference>
<dbReference type="PANTHER" id="PTHR43790:SF3">
    <property type="entry name" value="D-ALLOSE IMPORT ATP-BINDING PROTEIN ALSA-RELATED"/>
    <property type="match status" value="1"/>
</dbReference>
<dbReference type="Pfam" id="PF00005">
    <property type="entry name" value="ABC_tran"/>
    <property type="match status" value="2"/>
</dbReference>
<dbReference type="InterPro" id="IPR050107">
    <property type="entry name" value="ABC_carbohydrate_import_ATPase"/>
</dbReference>
<evidence type="ECO:0000256" key="3">
    <source>
        <dbReference type="ARBA" id="ARBA00022597"/>
    </source>
</evidence>
<keyword evidence="2" id="KW-1003">Cell membrane</keyword>
<accession>A0A543IPR4</accession>
<dbReference type="Proteomes" id="UP000319213">
    <property type="component" value="Unassembled WGS sequence"/>
</dbReference>
<keyword evidence="4" id="KW-0677">Repeat</keyword>
<keyword evidence="1" id="KW-0813">Transport</keyword>
<evidence type="ECO:0000313" key="11">
    <source>
        <dbReference type="Proteomes" id="UP000319213"/>
    </source>
</evidence>